<dbReference type="Gene3D" id="3.10.310.70">
    <property type="match status" value="1"/>
</dbReference>
<dbReference type="InterPro" id="IPR011059">
    <property type="entry name" value="Metal-dep_hydrolase_composite"/>
</dbReference>
<sequence length="469" mass="49073">MTGLVARDAGLVIRDAEVCGTRADVVVRDGIVAAIGTPPTAPGVPVLDAAGGALLPGLHDHHLHLHALAADTNSVRCGPPRVHTAGELAAALAAAPGDGWIRGVGYVETVAGLLDATALDALCRERPVRLQHRSGAMWILNSAAARLTGLHTTTEPGVERDDRGRATGRVWRADSWLRSRLPDAWPPGLTEVGARLAGYGITGITDATPDLSARSLASLTSAAVTGEIPQRLNLLGVPLGGVCDPVVGTGPYKIVIADSELPDIVALEDTVRRAHDLGRPVAVHCVSREALLILLAVFDATGTLEGDRIEHGALVPAETLAVLRRLGVTVVTQPGFLADRGDDYLRRVERRDLVDLYRCRSLRDAGVGLALSSDAPYGPADPWQVIMAATERRAPDGSIVGDDETVPTATALDRYLAPLTDPGGPARAIVTGAAADLVLLDRPLARMLAAPDSAAVRCTLVGGRMVYER</sequence>
<dbReference type="SUPFAM" id="SSF51556">
    <property type="entry name" value="Metallo-dependent hydrolases"/>
    <property type="match status" value="1"/>
</dbReference>
<dbReference type="InterPro" id="IPR032466">
    <property type="entry name" value="Metal_Hydrolase"/>
</dbReference>
<evidence type="ECO:0000313" key="3">
    <source>
        <dbReference type="Proteomes" id="UP000565711"/>
    </source>
</evidence>
<protein>
    <submittedName>
        <fullName evidence="2">Amidohydrolase family protein</fullName>
    </submittedName>
</protein>
<dbReference type="GO" id="GO:0016810">
    <property type="term" value="F:hydrolase activity, acting on carbon-nitrogen (but not peptide) bonds"/>
    <property type="evidence" value="ECO:0007669"/>
    <property type="project" value="InterPro"/>
</dbReference>
<dbReference type="InterPro" id="IPR013108">
    <property type="entry name" value="Amidohydro_3"/>
</dbReference>
<proteinExistence type="predicted"/>
<dbReference type="Pfam" id="PF07969">
    <property type="entry name" value="Amidohydro_3"/>
    <property type="match status" value="1"/>
</dbReference>
<dbReference type="PANTHER" id="PTHR22642:SF2">
    <property type="entry name" value="PROTEIN LONG AFTER FAR-RED 3"/>
    <property type="match status" value="1"/>
</dbReference>
<accession>A0A846Y0K3</accession>
<gene>
    <name evidence="2" type="ORF">HGA08_15605</name>
</gene>
<dbReference type="Proteomes" id="UP000565711">
    <property type="component" value="Unassembled WGS sequence"/>
</dbReference>
<dbReference type="Gene3D" id="3.20.20.140">
    <property type="entry name" value="Metal-dependent hydrolases"/>
    <property type="match status" value="2"/>
</dbReference>
<dbReference type="EMBL" id="JAAXOP010000008">
    <property type="protein sequence ID" value="NKY51645.1"/>
    <property type="molecule type" value="Genomic_DNA"/>
</dbReference>
<dbReference type="Gene3D" id="2.30.40.10">
    <property type="entry name" value="Urease, subunit C, domain 1"/>
    <property type="match status" value="1"/>
</dbReference>
<dbReference type="PANTHER" id="PTHR22642">
    <property type="entry name" value="IMIDAZOLONEPROPIONASE"/>
    <property type="match status" value="1"/>
</dbReference>
<comment type="caution">
    <text evidence="2">The sequence shown here is derived from an EMBL/GenBank/DDBJ whole genome shotgun (WGS) entry which is preliminary data.</text>
</comment>
<feature type="domain" description="Amidohydrolase 3" evidence="1">
    <location>
        <begin position="46"/>
        <end position="467"/>
    </location>
</feature>
<reference evidence="2 3" key="1">
    <citation type="submission" date="2020-04" db="EMBL/GenBank/DDBJ databases">
        <title>MicrobeNet Type strains.</title>
        <authorList>
            <person name="Nicholson A.C."/>
        </authorList>
    </citation>
    <scope>NUCLEOTIDE SEQUENCE [LARGE SCALE GENOMIC DNA]</scope>
    <source>
        <strain evidence="2 3">JCM 12354</strain>
    </source>
</reference>
<dbReference type="AlphaFoldDB" id="A0A846Y0K3"/>
<dbReference type="RefSeq" id="WP_067871384.1">
    <property type="nucleotide sequence ID" value="NZ_JAAXOP010000008.1"/>
</dbReference>
<evidence type="ECO:0000313" key="2">
    <source>
        <dbReference type="EMBL" id="NKY51645.1"/>
    </source>
</evidence>
<dbReference type="SUPFAM" id="SSF51338">
    <property type="entry name" value="Composite domain of metallo-dependent hydrolases"/>
    <property type="match status" value="1"/>
</dbReference>
<name>A0A846Y0K3_9NOCA</name>
<keyword evidence="2" id="KW-0378">Hydrolase</keyword>
<keyword evidence="3" id="KW-1185">Reference proteome</keyword>
<organism evidence="2 3">
    <name type="scientific">Nocardia vermiculata</name>
    <dbReference type="NCBI Taxonomy" id="257274"/>
    <lineage>
        <taxon>Bacteria</taxon>
        <taxon>Bacillati</taxon>
        <taxon>Actinomycetota</taxon>
        <taxon>Actinomycetes</taxon>
        <taxon>Mycobacteriales</taxon>
        <taxon>Nocardiaceae</taxon>
        <taxon>Nocardia</taxon>
    </lineage>
</organism>
<evidence type="ECO:0000259" key="1">
    <source>
        <dbReference type="Pfam" id="PF07969"/>
    </source>
</evidence>